<feature type="binding site" evidence="11">
    <location>
        <position position="5"/>
    </location>
    <ligand>
        <name>Zn(2+)</name>
        <dbReference type="ChEBI" id="CHEBI:29105"/>
        <label>1</label>
    </ligand>
</feature>
<keyword evidence="3 11" id="KW-0479">Metal-binding</keyword>
<gene>
    <name evidence="15" type="primary">POLR3K_0</name>
    <name evidence="15" type="ORF">Bhyg_08060</name>
</gene>
<dbReference type="InterPro" id="IPR012164">
    <property type="entry name" value="Rpa12/Rpb9/Rpc10/TFS"/>
</dbReference>
<dbReference type="PROSITE" id="PS00466">
    <property type="entry name" value="ZF_TFIIS_1"/>
    <property type="match status" value="1"/>
</dbReference>
<evidence type="ECO:0000256" key="12">
    <source>
        <dbReference type="PIRSR" id="PIRSR005586-2"/>
    </source>
</evidence>
<evidence type="ECO:0000256" key="2">
    <source>
        <dbReference type="ARBA" id="ARBA00022478"/>
    </source>
</evidence>
<evidence type="ECO:0000256" key="11">
    <source>
        <dbReference type="PIRSR" id="PIRSR005586-1"/>
    </source>
</evidence>
<dbReference type="OrthoDB" id="282152at2759"/>
<dbReference type="InterPro" id="IPR034014">
    <property type="entry name" value="Zn_ribbon_RPC11_C"/>
</dbReference>
<keyword evidence="7 10" id="KW-0539">Nucleus</keyword>
<evidence type="ECO:0000256" key="10">
    <source>
        <dbReference type="PIRNR" id="PIRNR005586"/>
    </source>
</evidence>
<dbReference type="GO" id="GO:0008270">
    <property type="term" value="F:zinc ion binding"/>
    <property type="evidence" value="ECO:0007669"/>
    <property type="project" value="UniProtKB-KW"/>
</dbReference>
<sequence>MLLFCPNCGNLVLLEDSATSLRFSCGTCPYICNVKRKMTNQIYPILKEIDKVMGGPAAYENADSTDAVCPKCSNDRAYFIQIQIRSADEPMTTFFKCCRDTCQHMWKD</sequence>
<dbReference type="PANTHER" id="PTHR11239">
    <property type="entry name" value="DNA-DIRECTED RNA POLYMERASE"/>
    <property type="match status" value="1"/>
</dbReference>
<dbReference type="FunFam" id="2.20.25.10:FF:000005">
    <property type="entry name" value="DNA-directed RNA polymerase subunit"/>
    <property type="match status" value="1"/>
</dbReference>
<dbReference type="EMBL" id="WJQU01000002">
    <property type="protein sequence ID" value="KAJ6643104.1"/>
    <property type="molecule type" value="Genomic_DNA"/>
</dbReference>
<accession>A0A9Q0N5P8</accession>
<keyword evidence="2 10" id="KW-0240">DNA-directed RNA polymerase</keyword>
<feature type="binding site" evidence="11">
    <location>
        <position position="102"/>
    </location>
    <ligand>
        <name>Zn(2+)</name>
        <dbReference type="ChEBI" id="CHEBI:29105"/>
        <label>2</label>
    </ligand>
</feature>
<evidence type="ECO:0000256" key="1">
    <source>
        <dbReference type="ARBA" id="ARBA00004123"/>
    </source>
</evidence>
<dbReference type="SUPFAM" id="SSF57783">
    <property type="entry name" value="Zinc beta-ribbon"/>
    <property type="match status" value="1"/>
</dbReference>
<dbReference type="SMART" id="SM00440">
    <property type="entry name" value="ZnF_C2C2"/>
    <property type="match status" value="1"/>
</dbReference>
<keyword evidence="4 12" id="KW-0863">Zinc-finger</keyword>
<dbReference type="GO" id="GO:0003676">
    <property type="term" value="F:nucleic acid binding"/>
    <property type="evidence" value="ECO:0007669"/>
    <property type="project" value="InterPro"/>
</dbReference>
<feature type="binding site" evidence="11">
    <location>
        <position position="25"/>
    </location>
    <ligand>
        <name>Zn(2+)</name>
        <dbReference type="ChEBI" id="CHEBI:29105"/>
        <label>1</label>
    </ligand>
</feature>
<dbReference type="PIRSF" id="PIRSF005586">
    <property type="entry name" value="RNApol_RpoM"/>
    <property type="match status" value="1"/>
</dbReference>
<evidence type="ECO:0000256" key="3">
    <source>
        <dbReference type="ARBA" id="ARBA00022723"/>
    </source>
</evidence>
<dbReference type="InterPro" id="IPR001529">
    <property type="entry name" value="Zn_ribbon_RPB9"/>
</dbReference>
<feature type="binding site" evidence="11">
    <location>
        <position position="28"/>
    </location>
    <ligand>
        <name>Zn(2+)</name>
        <dbReference type="ChEBI" id="CHEBI:29105"/>
        <label>1</label>
    </ligand>
</feature>
<evidence type="ECO:0000256" key="4">
    <source>
        <dbReference type="ARBA" id="ARBA00022771"/>
    </source>
</evidence>
<name>A0A9Q0N5P8_9DIPT</name>
<dbReference type="GO" id="GO:0005666">
    <property type="term" value="C:RNA polymerase III complex"/>
    <property type="evidence" value="ECO:0007669"/>
    <property type="project" value="TreeGrafter"/>
</dbReference>
<evidence type="ECO:0000256" key="13">
    <source>
        <dbReference type="RuleBase" id="RU003474"/>
    </source>
</evidence>
<comment type="subcellular location">
    <subcellularLocation>
        <location evidence="1 10">Nucleus</location>
    </subcellularLocation>
</comment>
<comment type="function">
    <text evidence="10">DNA-dependent RNA polymerase catalyzes the transcription of DNA into RNA using the four ribonucleoside triphosphates as substrates.</text>
</comment>
<evidence type="ECO:0000256" key="6">
    <source>
        <dbReference type="ARBA" id="ARBA00023163"/>
    </source>
</evidence>
<dbReference type="GO" id="GO:0003899">
    <property type="term" value="F:DNA-directed RNA polymerase activity"/>
    <property type="evidence" value="ECO:0007669"/>
    <property type="project" value="InterPro"/>
</dbReference>
<feature type="binding site" evidence="11">
    <location>
        <position position="8"/>
    </location>
    <ligand>
        <name>Zn(2+)</name>
        <dbReference type="ChEBI" id="CHEBI:29105"/>
        <label>1</label>
    </ligand>
</feature>
<evidence type="ECO:0000259" key="14">
    <source>
        <dbReference type="PROSITE" id="PS51133"/>
    </source>
</evidence>
<feature type="domain" description="TFIIS-type" evidence="14">
    <location>
        <begin position="65"/>
        <end position="107"/>
    </location>
</feature>
<dbReference type="CDD" id="cd10509">
    <property type="entry name" value="Zn-ribbon_RPC11"/>
    <property type="match status" value="1"/>
</dbReference>
<feature type="binding site" evidence="11">
    <location>
        <position position="69"/>
    </location>
    <ligand>
        <name>Zn(2+)</name>
        <dbReference type="ChEBI" id="CHEBI:29105"/>
        <label>2</label>
    </ligand>
</feature>
<evidence type="ECO:0000256" key="5">
    <source>
        <dbReference type="ARBA" id="ARBA00022833"/>
    </source>
</evidence>
<evidence type="ECO:0000256" key="7">
    <source>
        <dbReference type="ARBA" id="ARBA00023242"/>
    </source>
</evidence>
<proteinExistence type="inferred from homology"/>
<protein>
    <recommendedName>
        <fullName evidence="10">DNA-directed RNA polymerase subunit</fullName>
    </recommendedName>
</protein>
<dbReference type="SMART" id="SM00661">
    <property type="entry name" value="RPOL9"/>
    <property type="match status" value="1"/>
</dbReference>
<dbReference type="Pfam" id="PF01096">
    <property type="entry name" value="Zn_ribbon_TFIIS"/>
    <property type="match status" value="1"/>
</dbReference>
<dbReference type="Proteomes" id="UP001151699">
    <property type="component" value="Chromosome B"/>
</dbReference>
<comment type="caution">
    <text evidence="15">The sequence shown here is derived from an EMBL/GenBank/DDBJ whole genome shotgun (WGS) entry which is preliminary data.</text>
</comment>
<feature type="binding site" evidence="11">
    <location>
        <position position="97"/>
    </location>
    <ligand>
        <name>Zn(2+)</name>
        <dbReference type="ChEBI" id="CHEBI:29105"/>
        <label>2</label>
    </ligand>
</feature>
<dbReference type="Gene3D" id="2.20.25.10">
    <property type="match status" value="1"/>
</dbReference>
<evidence type="ECO:0000313" key="15">
    <source>
        <dbReference type="EMBL" id="KAJ6643104.1"/>
    </source>
</evidence>
<keyword evidence="16" id="KW-1185">Reference proteome</keyword>
<comment type="subunit">
    <text evidence="8">Component of the RNA polymerase III complex consisting of 17 subunits: a ten-subunit horseshoe-shaped catalytic core composed of POLR3A/RPC1, POLR3B/RPC2, POLR1C/RPAC1, POLR1D/RPAC2, POLR3K/RPC10, POLR2E/RPABC1, POLR2F/RPABC2, POLR2H/RPABC3, POLR2K/RPABC4 and POLR2L/RPABC5; a mobile stalk composed of two subunits POLR3H/RPC8 and CRCP/RPC9, protruding from the core and functioning primarily in transcription initiation; and additional subunits homologous to general transcription factors of the RNA polymerase II machinery, POLR3C/RPC3-POLR3F/RPC6-POLR3G/RPC7 heterotrimer required for transcription initiation and POLR3D/RPC4-POLR3E/RPC5 heterodimer involved in both transcription initiation and termination.</text>
</comment>
<organism evidence="15 16">
    <name type="scientific">Pseudolycoriella hygida</name>
    <dbReference type="NCBI Taxonomy" id="35572"/>
    <lineage>
        <taxon>Eukaryota</taxon>
        <taxon>Metazoa</taxon>
        <taxon>Ecdysozoa</taxon>
        <taxon>Arthropoda</taxon>
        <taxon>Hexapoda</taxon>
        <taxon>Insecta</taxon>
        <taxon>Pterygota</taxon>
        <taxon>Neoptera</taxon>
        <taxon>Endopterygota</taxon>
        <taxon>Diptera</taxon>
        <taxon>Nematocera</taxon>
        <taxon>Sciaroidea</taxon>
        <taxon>Sciaridae</taxon>
        <taxon>Pseudolycoriella</taxon>
    </lineage>
</organism>
<dbReference type="GO" id="GO:0006386">
    <property type="term" value="P:termination of RNA polymerase III transcription"/>
    <property type="evidence" value="ECO:0007669"/>
    <property type="project" value="TreeGrafter"/>
</dbReference>
<dbReference type="PROSITE" id="PS51133">
    <property type="entry name" value="ZF_TFIIS_2"/>
    <property type="match status" value="1"/>
</dbReference>
<keyword evidence="6 10" id="KW-0804">Transcription</keyword>
<dbReference type="InterPro" id="IPR001222">
    <property type="entry name" value="Znf_TFIIS"/>
</dbReference>
<evidence type="ECO:0000256" key="9">
    <source>
        <dbReference type="ARBA" id="ARBA00054653"/>
    </source>
</evidence>
<feature type="binding site" evidence="11">
    <location>
        <position position="72"/>
    </location>
    <ligand>
        <name>Zn(2+)</name>
        <dbReference type="ChEBI" id="CHEBI:29105"/>
        <label>2</label>
    </ligand>
</feature>
<dbReference type="AlphaFoldDB" id="A0A9Q0N5P8"/>
<evidence type="ECO:0000256" key="8">
    <source>
        <dbReference type="ARBA" id="ARBA00044007"/>
    </source>
</evidence>
<reference evidence="15" key="1">
    <citation type="submission" date="2022-07" db="EMBL/GenBank/DDBJ databases">
        <authorList>
            <person name="Trinca V."/>
            <person name="Uliana J.V.C."/>
            <person name="Torres T.T."/>
            <person name="Ward R.J."/>
            <person name="Monesi N."/>
        </authorList>
    </citation>
    <scope>NUCLEOTIDE SEQUENCE</scope>
    <source>
        <strain evidence="15">HSMRA1968</strain>
        <tissue evidence="15">Whole embryos</tissue>
    </source>
</reference>
<feature type="zinc finger region" description="C4-type" evidence="12">
    <location>
        <begin position="5"/>
        <end position="28"/>
    </location>
</feature>
<comment type="function">
    <text evidence="9">Core component of RNA polymerase III (Pol III) which synthesizes small non-coding RNAs using the four ribonucleoside triphosphates as substrates. Can mediate Pol I proofreading of the nascent RNA transcript. Anchors into the Pol III active site to constantly monitor transcription fidelity, cleaves mis-incorporated 5'-ribonucleotides and restarts the transcription process. Once Pol III reaches the poly(dT) termination signal, can induce Pol III clamp opening and transcription termination. Pol III plays an important role in sensing and limiting infection by intracellular bacteria and DNA viruses. Acts as a nuclear and cytosolic DNA sensor involved in innate immune response. Can sense non-self dsDNA that serves as template for transcription into dsRNA. The non-self RNA polymerase III transcripts, such as Epstein-Barr virus-encoded RNAs (EBERs) induce type I interferon and NF-kappa-B through the RIG-I pathway.</text>
</comment>
<evidence type="ECO:0000313" key="16">
    <source>
        <dbReference type="Proteomes" id="UP001151699"/>
    </source>
</evidence>
<dbReference type="PANTHER" id="PTHR11239:SF12">
    <property type="entry name" value="DNA-DIRECTED RNA POLYMERASE III SUBUNIT RPC10"/>
    <property type="match status" value="1"/>
</dbReference>
<keyword evidence="5 11" id="KW-0862">Zinc</keyword>
<comment type="similarity">
    <text evidence="10 13">Belongs to the archaeal rpoM/eukaryotic RPA12/RPB9/RPC11 RNA polymerase family.</text>
</comment>